<dbReference type="PROSITE" id="PS50092">
    <property type="entry name" value="TSP1"/>
    <property type="match status" value="1"/>
</dbReference>
<dbReference type="PRINTS" id="PR01705">
    <property type="entry name" value="TSP1REPEAT"/>
</dbReference>
<name>A0A9X0DB62_9CNID</name>
<dbReference type="Pfam" id="PF00090">
    <property type="entry name" value="TSP_1"/>
    <property type="match status" value="1"/>
</dbReference>
<evidence type="ECO:0000313" key="6">
    <source>
        <dbReference type="EMBL" id="KAJ7393206.1"/>
    </source>
</evidence>
<dbReference type="AlphaFoldDB" id="A0A9X0DB62"/>
<comment type="caution">
    <text evidence="6">The sequence shown here is derived from an EMBL/GenBank/DDBJ whole genome shotgun (WGS) entry which is preliminary data.</text>
</comment>
<evidence type="ECO:0000256" key="1">
    <source>
        <dbReference type="ARBA" id="ARBA00004613"/>
    </source>
</evidence>
<keyword evidence="3" id="KW-0732">Signal</keyword>
<evidence type="ECO:0000256" key="4">
    <source>
        <dbReference type="ARBA" id="ARBA00022737"/>
    </source>
</evidence>
<dbReference type="InterPro" id="IPR036383">
    <property type="entry name" value="TSP1_rpt_sf"/>
</dbReference>
<dbReference type="InterPro" id="IPR052065">
    <property type="entry name" value="Compl_asym_regulator"/>
</dbReference>
<keyword evidence="5" id="KW-1015">Disulfide bond</keyword>
<evidence type="ECO:0000313" key="7">
    <source>
        <dbReference type="Proteomes" id="UP001163046"/>
    </source>
</evidence>
<keyword evidence="4" id="KW-0677">Repeat</keyword>
<organism evidence="6 7">
    <name type="scientific">Desmophyllum pertusum</name>
    <dbReference type="NCBI Taxonomy" id="174260"/>
    <lineage>
        <taxon>Eukaryota</taxon>
        <taxon>Metazoa</taxon>
        <taxon>Cnidaria</taxon>
        <taxon>Anthozoa</taxon>
        <taxon>Hexacorallia</taxon>
        <taxon>Scleractinia</taxon>
        <taxon>Caryophylliina</taxon>
        <taxon>Caryophylliidae</taxon>
        <taxon>Desmophyllum</taxon>
    </lineage>
</organism>
<dbReference type="InterPro" id="IPR000884">
    <property type="entry name" value="TSP1_rpt"/>
</dbReference>
<comment type="subcellular location">
    <subcellularLocation>
        <location evidence="1">Secreted</location>
    </subcellularLocation>
</comment>
<evidence type="ECO:0000256" key="3">
    <source>
        <dbReference type="ARBA" id="ARBA00022729"/>
    </source>
</evidence>
<sequence length="89" mass="9616">MPIDSSVKNDKLSSDKASSYDELCIKFLKEIFPLESAGFWSEWSAWSACSKTCGAGGRRDRTRTCQGGATCVGSAREIEVCKVQDCPGA</sequence>
<dbReference type="Proteomes" id="UP001163046">
    <property type="component" value="Unassembled WGS sequence"/>
</dbReference>
<dbReference type="SUPFAM" id="SSF82895">
    <property type="entry name" value="TSP-1 type 1 repeat"/>
    <property type="match status" value="1"/>
</dbReference>
<dbReference type="Gene3D" id="2.20.100.10">
    <property type="entry name" value="Thrombospondin type-1 (TSP1) repeat"/>
    <property type="match status" value="1"/>
</dbReference>
<evidence type="ECO:0000256" key="2">
    <source>
        <dbReference type="ARBA" id="ARBA00022525"/>
    </source>
</evidence>
<dbReference type="PANTHER" id="PTHR22906">
    <property type="entry name" value="PROPERDIN"/>
    <property type="match status" value="1"/>
</dbReference>
<dbReference type="OrthoDB" id="5781878at2759"/>
<gene>
    <name evidence="6" type="ORF">OS493_006174</name>
</gene>
<keyword evidence="2" id="KW-0964">Secreted</keyword>
<protein>
    <submittedName>
        <fullName evidence="6">Uncharacterized protein</fullName>
    </submittedName>
</protein>
<proteinExistence type="predicted"/>
<keyword evidence="7" id="KW-1185">Reference proteome</keyword>
<reference evidence="6" key="1">
    <citation type="submission" date="2023-01" db="EMBL/GenBank/DDBJ databases">
        <title>Genome assembly of the deep-sea coral Lophelia pertusa.</title>
        <authorList>
            <person name="Herrera S."/>
            <person name="Cordes E."/>
        </authorList>
    </citation>
    <scope>NUCLEOTIDE SEQUENCE</scope>
    <source>
        <strain evidence="6">USNM1676648</strain>
        <tissue evidence="6">Polyp</tissue>
    </source>
</reference>
<dbReference type="SMART" id="SM00209">
    <property type="entry name" value="TSP1"/>
    <property type="match status" value="1"/>
</dbReference>
<dbReference type="PANTHER" id="PTHR22906:SF43">
    <property type="entry name" value="PROPERDIN"/>
    <property type="match status" value="1"/>
</dbReference>
<dbReference type="EMBL" id="MU825398">
    <property type="protein sequence ID" value="KAJ7393206.1"/>
    <property type="molecule type" value="Genomic_DNA"/>
</dbReference>
<accession>A0A9X0DB62</accession>
<evidence type="ECO:0000256" key="5">
    <source>
        <dbReference type="ARBA" id="ARBA00023157"/>
    </source>
</evidence>